<dbReference type="RefSeq" id="WP_377188955.1">
    <property type="nucleotide sequence ID" value="NZ_JBHUPD010000004.1"/>
</dbReference>
<keyword evidence="1" id="KW-1133">Transmembrane helix</keyword>
<feature type="transmembrane region" description="Helical" evidence="1">
    <location>
        <begin position="12"/>
        <end position="30"/>
    </location>
</feature>
<evidence type="ECO:0000256" key="1">
    <source>
        <dbReference type="SAM" id="Phobius"/>
    </source>
</evidence>
<accession>A0ABW5YH76</accession>
<proteinExistence type="predicted"/>
<evidence type="ECO:0000313" key="3">
    <source>
        <dbReference type="Proteomes" id="UP001597557"/>
    </source>
</evidence>
<dbReference type="Proteomes" id="UP001597557">
    <property type="component" value="Unassembled WGS sequence"/>
</dbReference>
<name>A0ABW5YH76_9SPHI</name>
<organism evidence="2 3">
    <name type="scientific">Mucilaginibacter ximonensis</name>
    <dbReference type="NCBI Taxonomy" id="538021"/>
    <lineage>
        <taxon>Bacteria</taxon>
        <taxon>Pseudomonadati</taxon>
        <taxon>Bacteroidota</taxon>
        <taxon>Sphingobacteriia</taxon>
        <taxon>Sphingobacteriales</taxon>
        <taxon>Sphingobacteriaceae</taxon>
        <taxon>Mucilaginibacter</taxon>
    </lineage>
</organism>
<gene>
    <name evidence="2" type="ORF">ACFS5N_18020</name>
</gene>
<evidence type="ECO:0000313" key="2">
    <source>
        <dbReference type="EMBL" id="MFD2874384.1"/>
    </source>
</evidence>
<keyword evidence="1" id="KW-0472">Membrane</keyword>
<protein>
    <submittedName>
        <fullName evidence="2">Uncharacterized protein</fullName>
    </submittedName>
</protein>
<comment type="caution">
    <text evidence="2">The sequence shown here is derived from an EMBL/GenBank/DDBJ whole genome shotgun (WGS) entry which is preliminary data.</text>
</comment>
<keyword evidence="1" id="KW-0812">Transmembrane</keyword>
<feature type="transmembrane region" description="Helical" evidence="1">
    <location>
        <begin position="36"/>
        <end position="56"/>
    </location>
</feature>
<sequence length="62" mass="6680">MSKHPQSDKDLNYIYYLVAILSGIFVGAVIGVGFKWVIVGAILGFLTAAFFVNVLAKSSEEA</sequence>
<dbReference type="EMBL" id="JBHUPD010000004">
    <property type="protein sequence ID" value="MFD2874384.1"/>
    <property type="molecule type" value="Genomic_DNA"/>
</dbReference>
<keyword evidence="3" id="KW-1185">Reference proteome</keyword>
<reference evidence="3" key="1">
    <citation type="journal article" date="2019" name="Int. J. Syst. Evol. Microbiol.">
        <title>The Global Catalogue of Microorganisms (GCM) 10K type strain sequencing project: providing services to taxonomists for standard genome sequencing and annotation.</title>
        <authorList>
            <consortium name="The Broad Institute Genomics Platform"/>
            <consortium name="The Broad Institute Genome Sequencing Center for Infectious Disease"/>
            <person name="Wu L."/>
            <person name="Ma J."/>
        </authorList>
    </citation>
    <scope>NUCLEOTIDE SEQUENCE [LARGE SCALE GENOMIC DNA]</scope>
    <source>
        <strain evidence="3">KCTC 22437</strain>
    </source>
</reference>